<dbReference type="EMBL" id="PJQY01003327">
    <property type="protein sequence ID" value="PQM38268.1"/>
    <property type="molecule type" value="Genomic_DNA"/>
</dbReference>
<feature type="region of interest" description="Disordered" evidence="1">
    <location>
        <begin position="417"/>
        <end position="447"/>
    </location>
</feature>
<organism evidence="2 3">
    <name type="scientific">Prunus yedoensis var. nudiflora</name>
    <dbReference type="NCBI Taxonomy" id="2094558"/>
    <lineage>
        <taxon>Eukaryota</taxon>
        <taxon>Viridiplantae</taxon>
        <taxon>Streptophyta</taxon>
        <taxon>Embryophyta</taxon>
        <taxon>Tracheophyta</taxon>
        <taxon>Spermatophyta</taxon>
        <taxon>Magnoliopsida</taxon>
        <taxon>eudicotyledons</taxon>
        <taxon>Gunneridae</taxon>
        <taxon>Pentapetalae</taxon>
        <taxon>rosids</taxon>
        <taxon>fabids</taxon>
        <taxon>Rosales</taxon>
        <taxon>Rosaceae</taxon>
        <taxon>Amygdaloideae</taxon>
        <taxon>Amygdaleae</taxon>
        <taxon>Prunus</taxon>
    </lineage>
</organism>
<feature type="compositionally biased region" description="Polar residues" evidence="1">
    <location>
        <begin position="879"/>
        <end position="890"/>
    </location>
</feature>
<feature type="compositionally biased region" description="Basic and acidic residues" evidence="1">
    <location>
        <begin position="929"/>
        <end position="938"/>
    </location>
</feature>
<feature type="region of interest" description="Disordered" evidence="1">
    <location>
        <begin position="743"/>
        <end position="806"/>
    </location>
</feature>
<dbReference type="PANTHER" id="PTHR16897:SF2">
    <property type="entry name" value="OS03G0226600 PROTEIN"/>
    <property type="match status" value="1"/>
</dbReference>
<feature type="region of interest" description="Disordered" evidence="1">
    <location>
        <begin position="629"/>
        <end position="675"/>
    </location>
</feature>
<evidence type="ECO:0000313" key="3">
    <source>
        <dbReference type="Proteomes" id="UP000250321"/>
    </source>
</evidence>
<dbReference type="OrthoDB" id="567691at2759"/>
<proteinExistence type="predicted"/>
<dbReference type="PANTHER" id="PTHR16897">
    <property type="entry name" value="OS10G0105400 PROTEIN"/>
    <property type="match status" value="1"/>
</dbReference>
<evidence type="ECO:0000313" key="2">
    <source>
        <dbReference type="EMBL" id="PQM38268.1"/>
    </source>
</evidence>
<feature type="compositionally biased region" description="Polar residues" evidence="1">
    <location>
        <begin position="629"/>
        <end position="652"/>
    </location>
</feature>
<feature type="compositionally biased region" description="Basic and acidic residues" evidence="1">
    <location>
        <begin position="767"/>
        <end position="776"/>
    </location>
</feature>
<dbReference type="Proteomes" id="UP000250321">
    <property type="component" value="Unassembled WGS sequence"/>
</dbReference>
<feature type="compositionally biased region" description="Acidic residues" evidence="1">
    <location>
        <begin position="417"/>
        <end position="428"/>
    </location>
</feature>
<feature type="region of interest" description="Disordered" evidence="1">
    <location>
        <begin position="861"/>
        <end position="963"/>
    </location>
</feature>
<feature type="compositionally biased region" description="Low complexity" evidence="1">
    <location>
        <begin position="861"/>
        <end position="877"/>
    </location>
</feature>
<feature type="compositionally biased region" description="Basic and acidic residues" evidence="1">
    <location>
        <begin position="429"/>
        <end position="447"/>
    </location>
</feature>
<protein>
    <submittedName>
        <fullName evidence="2">Uncharacterized protein</fullName>
    </submittedName>
</protein>
<reference evidence="2 3" key="1">
    <citation type="submission" date="2018-02" db="EMBL/GenBank/DDBJ databases">
        <title>Draft genome of wild Prunus yedoensis var. nudiflora.</title>
        <authorList>
            <person name="Baek S."/>
            <person name="Kim J.-H."/>
            <person name="Choi K."/>
            <person name="Kim G.-B."/>
            <person name="Cho A."/>
            <person name="Jang H."/>
            <person name="Shin C.-H."/>
            <person name="Yu H.-J."/>
            <person name="Mun J.-H."/>
        </authorList>
    </citation>
    <scope>NUCLEOTIDE SEQUENCE [LARGE SCALE GENOMIC DNA]</scope>
    <source>
        <strain evidence="3">cv. Jeju island</strain>
        <tissue evidence="2">Leaf</tissue>
    </source>
</reference>
<sequence length="986" mass="109534">MPGLPQRNDQFSNGSSPIYSLSSPNGFWSKHRDDVSYNQLQKFWSELSPQARQKLLRIDKQTLFEQARKNMYCSRCNGLLLEGFLQIVMYGKSLKQEGTGGQISCNRSRASKNQKDGGSSITNGCHDEIPDPSVHPWGGLTITREGSLTLIDCYLYCKSLKGLQNVFDSARARERERELLYPDACGGGGRGWISQGMASYGRGHGTRETCALHTARLSCDTLVDFWSALGEETRQSLLRMKEEDFIERLMFRFDSKRFCRDCRRNVIREFKELKELKRLRREPRCTNWFCVADSTFQYEVSDGTVQADWRHTFADTVGTYHHFEWAVGTGEGKSDILEFENVGMNGSVKVNGLDLGGLSACFITLRAWKLDGRCTELSVKAHALKGQQCVHCRLIVGDGYVTITRGETIRRFFEHAEEAEEEEDDDSMDKDGNELDGECSRPQKHAKSPELAREFLLDAATVIFKEQVEKAFREGTARQNAHSIFVCLALKLLEERVHVACKDIITLEKQEESSSLIADEEPNSSISCKDSVSEAGDDILSRPGSPDTPDEQFQNDYIISKIEDPCYDSFDGDIINGKSGTGSFIVEQSKFSRRRLKFRREVQLDASLKWSDRRRYAAVSDSASVVNRSESRCNGDNLETPSRGINGSNRQLRVNGPKSNGRHSGPKFTEKFLSPGNRMSDRYDFHSCSCNKNTEYRAKVEPHVSAARVGWETKTASKSESALDISKQFYRGNRYNQVEHMRDSCARPKSKVNSGDNLGTDLPQPRKIWEPVEPTKKYPRSNSDSDVTLRSSAFKSEDKNMKSSSDVCTGDIVVNSGEVDDNNNLKELRKSSIGMDVSCQNGFHAGAQDSIDTALNGISDSTVGSSSNSDNCSSCLSEGDSNTTSSNHGNQESSSTSDSEDASQKSGGKETSLSIQNGFPECHGMENNQDAKRGESMESRALSGPSLNGAGSNILGNPSTNIAQRFDNGLSAISGFSASWHAYSNA</sequence>
<comment type="caution">
    <text evidence="2">The sequence shown here is derived from an EMBL/GenBank/DDBJ whole genome shotgun (WGS) entry which is preliminary data.</text>
</comment>
<feature type="compositionally biased region" description="Polar residues" evidence="1">
    <location>
        <begin position="780"/>
        <end position="794"/>
    </location>
</feature>
<dbReference type="AlphaFoldDB" id="A0A314UMY0"/>
<feature type="region of interest" description="Disordered" evidence="1">
    <location>
        <begin position="98"/>
        <end position="125"/>
    </location>
</feature>
<accession>A0A314UMY0</accession>
<evidence type="ECO:0000256" key="1">
    <source>
        <dbReference type="SAM" id="MobiDB-lite"/>
    </source>
</evidence>
<feature type="compositionally biased region" description="Polar residues" evidence="1">
    <location>
        <begin position="945"/>
        <end position="963"/>
    </location>
</feature>
<gene>
    <name evidence="2" type="ORF">Pyn_31072</name>
</gene>
<name>A0A314UMY0_PRUYE</name>
<keyword evidence="3" id="KW-1185">Reference proteome</keyword>
<dbReference type="STRING" id="2094558.A0A314UMY0"/>